<dbReference type="EMBL" id="FODE01000014">
    <property type="protein sequence ID" value="SEN73028.1"/>
    <property type="molecule type" value="Genomic_DNA"/>
</dbReference>
<proteinExistence type="predicted"/>
<keyword evidence="2 5" id="KW-0238">DNA-binding</keyword>
<evidence type="ECO:0000256" key="2">
    <source>
        <dbReference type="ARBA" id="ARBA00023125"/>
    </source>
</evidence>
<dbReference type="STRING" id="34002.SAMN04489859_101493"/>
<dbReference type="AlphaFoldDB" id="A0A1H8IZ80"/>
<dbReference type="InterPro" id="IPR009057">
    <property type="entry name" value="Homeodomain-like_sf"/>
</dbReference>
<evidence type="ECO:0000256" key="3">
    <source>
        <dbReference type="ARBA" id="ARBA00023163"/>
    </source>
</evidence>
<dbReference type="PROSITE" id="PS01124">
    <property type="entry name" value="HTH_ARAC_FAMILY_2"/>
    <property type="match status" value="1"/>
</dbReference>
<dbReference type="Gene3D" id="1.10.10.60">
    <property type="entry name" value="Homeodomain-like"/>
    <property type="match status" value="1"/>
</dbReference>
<keyword evidence="3" id="KW-0804">Transcription</keyword>
<dbReference type="Pfam" id="PF01965">
    <property type="entry name" value="DJ-1_PfpI"/>
    <property type="match status" value="1"/>
</dbReference>
<dbReference type="SMART" id="SM00342">
    <property type="entry name" value="HTH_ARAC"/>
    <property type="match status" value="1"/>
</dbReference>
<evidence type="ECO:0000313" key="5">
    <source>
        <dbReference type="EMBL" id="SEN73028.1"/>
    </source>
</evidence>
<evidence type="ECO:0000256" key="1">
    <source>
        <dbReference type="ARBA" id="ARBA00023015"/>
    </source>
</evidence>
<dbReference type="CDD" id="cd03136">
    <property type="entry name" value="GATase1_AraC_ArgR_like"/>
    <property type="match status" value="1"/>
</dbReference>
<dbReference type="Proteomes" id="UP000199054">
    <property type="component" value="Unassembled WGS sequence"/>
</dbReference>
<dbReference type="GO" id="GO:0043565">
    <property type="term" value="F:sequence-specific DNA binding"/>
    <property type="evidence" value="ECO:0007669"/>
    <property type="project" value="InterPro"/>
</dbReference>
<dbReference type="PANTHER" id="PTHR43130">
    <property type="entry name" value="ARAC-FAMILY TRANSCRIPTIONAL REGULATOR"/>
    <property type="match status" value="1"/>
</dbReference>
<dbReference type="InterPro" id="IPR018060">
    <property type="entry name" value="HTH_AraC"/>
</dbReference>
<dbReference type="InterPro" id="IPR052158">
    <property type="entry name" value="INH-QAR"/>
</dbReference>
<dbReference type="InterPro" id="IPR002818">
    <property type="entry name" value="DJ-1/PfpI"/>
</dbReference>
<dbReference type="InterPro" id="IPR029062">
    <property type="entry name" value="Class_I_gatase-like"/>
</dbReference>
<evidence type="ECO:0000259" key="4">
    <source>
        <dbReference type="PROSITE" id="PS01124"/>
    </source>
</evidence>
<dbReference type="RefSeq" id="WP_090612485.1">
    <property type="nucleotide sequence ID" value="NZ_CP067124.1"/>
</dbReference>
<dbReference type="GO" id="GO:0003700">
    <property type="term" value="F:DNA-binding transcription factor activity"/>
    <property type="evidence" value="ECO:0007669"/>
    <property type="project" value="InterPro"/>
</dbReference>
<organism evidence="5 6">
    <name type="scientific">Paracoccus alcaliphilus</name>
    <dbReference type="NCBI Taxonomy" id="34002"/>
    <lineage>
        <taxon>Bacteria</taxon>
        <taxon>Pseudomonadati</taxon>
        <taxon>Pseudomonadota</taxon>
        <taxon>Alphaproteobacteria</taxon>
        <taxon>Rhodobacterales</taxon>
        <taxon>Paracoccaceae</taxon>
        <taxon>Paracoccus</taxon>
    </lineage>
</organism>
<feature type="domain" description="HTH araC/xylS-type" evidence="4">
    <location>
        <begin position="244"/>
        <end position="342"/>
    </location>
</feature>
<keyword evidence="1" id="KW-0805">Transcription regulation</keyword>
<dbReference type="Gene3D" id="3.40.50.880">
    <property type="match status" value="1"/>
</dbReference>
<name>A0A1H8IZ80_9RHOB</name>
<dbReference type="Pfam" id="PF12833">
    <property type="entry name" value="HTH_18"/>
    <property type="match status" value="1"/>
</dbReference>
<dbReference type="SUPFAM" id="SSF52317">
    <property type="entry name" value="Class I glutamine amidotransferase-like"/>
    <property type="match status" value="1"/>
</dbReference>
<accession>A0A1H8IZ80</accession>
<dbReference type="InterPro" id="IPR018062">
    <property type="entry name" value="HTH_AraC-typ_CS"/>
</dbReference>
<gene>
    <name evidence="5" type="ORF">SAMN04489859_101493</name>
</gene>
<dbReference type="OrthoDB" id="9793400at2"/>
<dbReference type="PANTHER" id="PTHR43130:SF3">
    <property type="entry name" value="HTH-TYPE TRANSCRIPTIONAL REGULATOR RV1931C"/>
    <property type="match status" value="1"/>
</dbReference>
<dbReference type="SUPFAM" id="SSF46689">
    <property type="entry name" value="Homeodomain-like"/>
    <property type="match status" value="2"/>
</dbReference>
<protein>
    <submittedName>
        <fullName evidence="5">Transcriptional regulator GlxA family, contains an amidase domain and an AraC-type DNA-binding HTH domain</fullName>
    </submittedName>
</protein>
<sequence length="355" mass="38774">MTNQSARPVARSFPVAAGALRPRESGPKLTVGFILTRKFTLCAFANFVDVLRLAADEGDRSRPIMCRWSVLSDTMDAVTSSSGVSVQPHERLGDPAKFDYIAVIGGLADGLENVSHAYKQYLHRASDAGVPLIGVCTGAFVLHRAGLLDGYKCCVSWFHHRDFLEQFDGLNPVSNQIFVVDRDRLTCSGGASSAHLAAHLVEKHIGRSQANKSLHIMIIDQALQADKPQPGLPLSLSTDNPIVLRALLIMQQHIDMPISVAEIARRMGNSKRQLERHFRTALDTSPQAAFMGLRLSLARHMLENSDKSVSMISVECGFCDSSHLSRMFRRRYGCPPQAVRGGVVPGGFPDEVAMG</sequence>
<dbReference type="PROSITE" id="PS00041">
    <property type="entry name" value="HTH_ARAC_FAMILY_1"/>
    <property type="match status" value="1"/>
</dbReference>
<reference evidence="5 6" key="1">
    <citation type="submission" date="2016-10" db="EMBL/GenBank/DDBJ databases">
        <authorList>
            <person name="de Groot N.N."/>
        </authorList>
    </citation>
    <scope>NUCLEOTIDE SEQUENCE [LARGE SCALE GENOMIC DNA]</scope>
    <source>
        <strain evidence="5 6">DSM 8512</strain>
    </source>
</reference>
<keyword evidence="6" id="KW-1185">Reference proteome</keyword>
<evidence type="ECO:0000313" key="6">
    <source>
        <dbReference type="Proteomes" id="UP000199054"/>
    </source>
</evidence>